<dbReference type="Proteomes" id="UP000595437">
    <property type="component" value="Chromosome 4"/>
</dbReference>
<dbReference type="AlphaFoldDB" id="A0A7T8KCP4"/>
<protein>
    <submittedName>
        <fullName evidence="1">LOC101234602</fullName>
    </submittedName>
</protein>
<evidence type="ECO:0000313" key="2">
    <source>
        <dbReference type="Proteomes" id="UP000595437"/>
    </source>
</evidence>
<reference evidence="2" key="1">
    <citation type="submission" date="2021-01" db="EMBL/GenBank/DDBJ databases">
        <title>Caligus Genome Assembly.</title>
        <authorList>
            <person name="Gallardo-Escarate C."/>
        </authorList>
    </citation>
    <scope>NUCLEOTIDE SEQUENCE [LARGE SCALE GENOMIC DNA]</scope>
</reference>
<accession>A0A7T8KCP4</accession>
<organism evidence="1 2">
    <name type="scientific">Caligus rogercresseyi</name>
    <name type="common">Sea louse</name>
    <dbReference type="NCBI Taxonomy" id="217165"/>
    <lineage>
        <taxon>Eukaryota</taxon>
        <taxon>Metazoa</taxon>
        <taxon>Ecdysozoa</taxon>
        <taxon>Arthropoda</taxon>
        <taxon>Crustacea</taxon>
        <taxon>Multicrustacea</taxon>
        <taxon>Hexanauplia</taxon>
        <taxon>Copepoda</taxon>
        <taxon>Siphonostomatoida</taxon>
        <taxon>Caligidae</taxon>
        <taxon>Caligus</taxon>
    </lineage>
</organism>
<keyword evidence="2" id="KW-1185">Reference proteome</keyword>
<name>A0A7T8KCP4_CALRO</name>
<dbReference type="EMBL" id="CP045893">
    <property type="protein sequence ID" value="QQP53490.1"/>
    <property type="molecule type" value="Genomic_DNA"/>
</dbReference>
<proteinExistence type="predicted"/>
<sequence>MARCPVHVNAELGVNRRDGPFLPSSRTAGSRRFHPNLFSHCESAMRRISVFPARLPFYMRIPPFLFEEVFGRWNSASTGWTHVIPEQTLLYVLSSPSGHRLYSTVISLHDSVPRRPISAAKDDVDLPICASPTKLRRSERTAVVQKNFIRGAEFAEDLSTHLRYFFVALSFYFPPDCKPTWSAIDDREFFNTFSTCCLVILGSTFLAK</sequence>
<gene>
    <name evidence="1" type="ORF">FKW44_005993</name>
</gene>
<evidence type="ECO:0000313" key="1">
    <source>
        <dbReference type="EMBL" id="QQP53490.1"/>
    </source>
</evidence>